<dbReference type="InterPro" id="IPR036388">
    <property type="entry name" value="WH-like_DNA-bd_sf"/>
</dbReference>
<name>A0A7U7ET67_9GAMM</name>
<evidence type="ECO:0000259" key="1">
    <source>
        <dbReference type="Pfam" id="PF18765"/>
    </source>
</evidence>
<dbReference type="EMBL" id="CAJFCI010000084">
    <property type="protein sequence ID" value="CAD5110272.1"/>
    <property type="molecule type" value="Genomic_DNA"/>
</dbReference>
<feature type="domain" description="Polymerase beta nucleotidyltransferase" evidence="1">
    <location>
        <begin position="98"/>
        <end position="133"/>
    </location>
</feature>
<comment type="caution">
    <text evidence="2">The sequence shown here is derived from an EMBL/GenBank/DDBJ whole genome shotgun (WGS) entry which is preliminary data.</text>
</comment>
<proteinExistence type="predicted"/>
<dbReference type="InterPro" id="IPR043519">
    <property type="entry name" value="NT_sf"/>
</dbReference>
<dbReference type="InterPro" id="IPR041633">
    <property type="entry name" value="Polbeta"/>
</dbReference>
<dbReference type="AlphaFoldDB" id="A0A7U7ET67"/>
<dbReference type="CDD" id="cd05403">
    <property type="entry name" value="NT_KNTase_like"/>
    <property type="match status" value="1"/>
</dbReference>
<accession>A0A7U7ET67</accession>
<protein>
    <recommendedName>
        <fullName evidence="1">Polymerase beta nucleotidyltransferase domain-containing protein</fullName>
    </recommendedName>
</protein>
<sequence>MSLASLLFTDYRRKVLGLLLLHPESRYHLREIARLTGTQPGTLTRELSRLAEAGLLVKERVGNQLLYAANRNCPIFPELASILRKTSGLAEVLAEALLPMAERIDAAFVFGSMASGTARAESDIDLMVIGDAGFAEVVGALYPLQERLGREINPKVYGRGEWRKLLEEKGAFARDILGKPRLFVVGNEDDLQLSGGQG</sequence>
<evidence type="ECO:0000313" key="3">
    <source>
        <dbReference type="Proteomes" id="UP000583387"/>
    </source>
</evidence>
<dbReference type="SUPFAM" id="SSF81301">
    <property type="entry name" value="Nucleotidyltransferase"/>
    <property type="match status" value="1"/>
</dbReference>
<dbReference type="RefSeq" id="WP_187673582.1">
    <property type="nucleotide sequence ID" value="NZ_CAJFCI010000084.1"/>
</dbReference>
<dbReference type="GO" id="GO:0006355">
    <property type="term" value="P:regulation of DNA-templated transcription"/>
    <property type="evidence" value="ECO:0007669"/>
    <property type="project" value="UniProtKB-ARBA"/>
</dbReference>
<dbReference type="Gene3D" id="1.10.10.10">
    <property type="entry name" value="Winged helix-like DNA-binding domain superfamily/Winged helix DNA-binding domain"/>
    <property type="match status" value="1"/>
</dbReference>
<dbReference type="Gene3D" id="3.30.460.10">
    <property type="entry name" value="Beta Polymerase, domain 2"/>
    <property type="match status" value="1"/>
</dbReference>
<organism evidence="2 3">
    <name type="scientific">Zestomonas carbonaria</name>
    <dbReference type="NCBI Taxonomy" id="2762745"/>
    <lineage>
        <taxon>Bacteria</taxon>
        <taxon>Pseudomonadati</taxon>
        <taxon>Pseudomonadota</taxon>
        <taxon>Gammaproteobacteria</taxon>
        <taxon>Pseudomonadales</taxon>
        <taxon>Pseudomonadaceae</taxon>
        <taxon>Zestomonas</taxon>
    </lineage>
</organism>
<dbReference type="Pfam" id="PF18765">
    <property type="entry name" value="Polbeta"/>
    <property type="match status" value="1"/>
</dbReference>
<evidence type="ECO:0000313" key="2">
    <source>
        <dbReference type="EMBL" id="CAD5110272.1"/>
    </source>
</evidence>
<dbReference type="InterPro" id="IPR036390">
    <property type="entry name" value="WH_DNA-bd_sf"/>
</dbReference>
<keyword evidence="3" id="KW-1185">Reference proteome</keyword>
<dbReference type="InterPro" id="IPR011991">
    <property type="entry name" value="ArsR-like_HTH"/>
</dbReference>
<dbReference type="CDD" id="cd00090">
    <property type="entry name" value="HTH_ARSR"/>
    <property type="match status" value="1"/>
</dbReference>
<dbReference type="Proteomes" id="UP000583387">
    <property type="component" value="Unassembled WGS sequence"/>
</dbReference>
<reference evidence="2 3" key="1">
    <citation type="submission" date="2020-08" db="EMBL/GenBank/DDBJ databases">
        <authorList>
            <person name="Criscuolo A."/>
        </authorList>
    </citation>
    <scope>NUCLEOTIDE SEQUENCE [LARGE SCALE GENOMIC DNA]</scope>
    <source>
        <strain evidence="2">CIP111764</strain>
    </source>
</reference>
<gene>
    <name evidence="2" type="ORF">PSEWESI4_04591</name>
</gene>
<dbReference type="SUPFAM" id="SSF46785">
    <property type="entry name" value="Winged helix' DNA-binding domain"/>
    <property type="match status" value="1"/>
</dbReference>